<protein>
    <submittedName>
        <fullName evidence="3">2TM domain-containing protein</fullName>
    </submittedName>
</protein>
<feature type="transmembrane region" description="Helical" evidence="1">
    <location>
        <begin position="21"/>
        <end position="39"/>
    </location>
</feature>
<dbReference type="Pfam" id="PF13239">
    <property type="entry name" value="2TM"/>
    <property type="match status" value="1"/>
</dbReference>
<keyword evidence="1" id="KW-0472">Membrane</keyword>
<keyword evidence="4" id="KW-1185">Reference proteome</keyword>
<name>A0A1X7JNZ8_9BACT</name>
<dbReference type="OrthoDB" id="8965954at2"/>
<evidence type="ECO:0000313" key="4">
    <source>
        <dbReference type="Proteomes" id="UP000193804"/>
    </source>
</evidence>
<dbReference type="Proteomes" id="UP000193804">
    <property type="component" value="Unassembled WGS sequence"/>
</dbReference>
<dbReference type="AlphaFoldDB" id="A0A1X7JNZ8"/>
<evidence type="ECO:0000313" key="3">
    <source>
        <dbReference type="EMBL" id="SMG29685.1"/>
    </source>
</evidence>
<gene>
    <name evidence="3" type="ORF">SAMN05661096_01892</name>
</gene>
<sequence length="93" mass="11150">MENRDEELWKLAEARVGFKRHLTTYLSVNVLVWLLWYFTGSFGSSYGDLFLPWPLWMTLGWGIGITLHFFGVYVNNSYYSVDREYEKLKKKNR</sequence>
<feature type="transmembrane region" description="Helical" evidence="1">
    <location>
        <begin position="59"/>
        <end position="81"/>
    </location>
</feature>
<proteinExistence type="predicted"/>
<dbReference type="EMBL" id="FXAW01000003">
    <property type="protein sequence ID" value="SMG29685.1"/>
    <property type="molecule type" value="Genomic_DNA"/>
</dbReference>
<keyword evidence="1" id="KW-1133">Transmembrane helix</keyword>
<evidence type="ECO:0000259" key="2">
    <source>
        <dbReference type="Pfam" id="PF13239"/>
    </source>
</evidence>
<evidence type="ECO:0000256" key="1">
    <source>
        <dbReference type="SAM" id="Phobius"/>
    </source>
</evidence>
<organism evidence="3 4">
    <name type="scientific">Marivirga sericea</name>
    <dbReference type="NCBI Taxonomy" id="1028"/>
    <lineage>
        <taxon>Bacteria</taxon>
        <taxon>Pseudomonadati</taxon>
        <taxon>Bacteroidota</taxon>
        <taxon>Cytophagia</taxon>
        <taxon>Cytophagales</taxon>
        <taxon>Marivirgaceae</taxon>
        <taxon>Marivirga</taxon>
    </lineage>
</organism>
<feature type="domain" description="2TM" evidence="2">
    <location>
        <begin position="13"/>
        <end position="87"/>
    </location>
</feature>
<dbReference type="STRING" id="1028.SAMN05661096_01892"/>
<accession>A0A1X7JNZ8</accession>
<dbReference type="RefSeq" id="WP_085516801.1">
    <property type="nucleotide sequence ID" value="NZ_FXAW01000003.1"/>
</dbReference>
<dbReference type="InterPro" id="IPR025698">
    <property type="entry name" value="2TM_dom"/>
</dbReference>
<keyword evidence="1" id="KW-0812">Transmembrane</keyword>
<reference evidence="4" key="1">
    <citation type="submission" date="2017-04" db="EMBL/GenBank/DDBJ databases">
        <authorList>
            <person name="Varghese N."/>
            <person name="Submissions S."/>
        </authorList>
    </citation>
    <scope>NUCLEOTIDE SEQUENCE [LARGE SCALE GENOMIC DNA]</scope>
    <source>
        <strain evidence="4">DSM 4125</strain>
    </source>
</reference>